<feature type="domain" description="KfrA N-terminal DNA-binding" evidence="2">
    <location>
        <begin position="8"/>
        <end position="116"/>
    </location>
</feature>
<dbReference type="Pfam" id="PF11740">
    <property type="entry name" value="KfrA_N"/>
    <property type="match status" value="1"/>
</dbReference>
<proteinExistence type="predicted"/>
<evidence type="ECO:0000256" key="1">
    <source>
        <dbReference type="SAM" id="MobiDB-lite"/>
    </source>
</evidence>
<evidence type="ECO:0000259" key="2">
    <source>
        <dbReference type="Pfam" id="PF11740"/>
    </source>
</evidence>
<dbReference type="OrthoDB" id="7015148at2"/>
<gene>
    <name evidence="3" type="ordered locus">HEAR1538</name>
</gene>
<sequence>MARTGLYKSEVKKARDTLIGQGKHPSVDAVRVELGNTGSKTTIHKYLKELEEDDGGQSIKAPLSDALQDLVARLAAQLEEEADTRIAAIHNEAAETERRQTALILELRQESTELSTSLQQAKSAWTSEKESHEHTAMQLQQTKVECQGLNLQVSALKERLDENERHRQSLEEKHQHARESLEHYRESTKEQRDQDMRRHEQQVQGLQAEMRQLQQGLIVKQDEVTRLNKEGVRLISDLSHAQQALYEQQTRVRQFEQKLEQLQGVEQNNRLLKEQIDEKDAQLGEMRTQLAEAMQQVTVVTGQLNQHQIELVTLQAKLDTHQALSSELKSYLDRDTTLNK</sequence>
<feature type="region of interest" description="Disordered" evidence="1">
    <location>
        <begin position="161"/>
        <end position="199"/>
    </location>
</feature>
<reference evidence="3 4" key="1">
    <citation type="journal article" date="2007" name="PLoS Genet.">
        <title>A tale of two oxidation states: bacterial colonization of arsenic-rich environments.</title>
        <authorList>
            <person name="Muller D."/>
            <person name="Medigue C."/>
            <person name="Koechler S."/>
            <person name="Barbe V."/>
            <person name="Barakat M."/>
            <person name="Talla E."/>
            <person name="Bonnefoy V."/>
            <person name="Krin E."/>
            <person name="Arsene-Ploetze F."/>
            <person name="Carapito C."/>
            <person name="Chandler M."/>
            <person name="Cournoyer B."/>
            <person name="Cruveiller S."/>
            <person name="Dossat C."/>
            <person name="Duval S."/>
            <person name="Heymann M."/>
            <person name="Leize E."/>
            <person name="Lieutaud A."/>
            <person name="Lievremont D."/>
            <person name="Makita Y."/>
            <person name="Mangenot S."/>
            <person name="Nitschke W."/>
            <person name="Ortet P."/>
            <person name="Perdrial N."/>
            <person name="Schoepp B."/>
            <person name="Siguier N."/>
            <person name="Simeonova D.D."/>
            <person name="Rouy Z."/>
            <person name="Segurens B."/>
            <person name="Turlin E."/>
            <person name="Vallenet D."/>
            <person name="Van Dorsselaer A."/>
            <person name="Weiss S."/>
            <person name="Weissenbach J."/>
            <person name="Lett M.C."/>
            <person name="Danchin A."/>
            <person name="Bertin P.N."/>
        </authorList>
    </citation>
    <scope>NUCLEOTIDE SEQUENCE [LARGE SCALE GENOMIC DNA]</scope>
    <source>
        <strain evidence="4">ULPAs1</strain>
    </source>
</reference>
<dbReference type="eggNOG" id="COG1196">
    <property type="taxonomic scope" value="Bacteria"/>
</dbReference>
<dbReference type="KEGG" id="har:HEAR1538"/>
<dbReference type="Gene3D" id="1.10.287.1490">
    <property type="match status" value="1"/>
</dbReference>
<evidence type="ECO:0000313" key="4">
    <source>
        <dbReference type="Proteomes" id="UP000006697"/>
    </source>
</evidence>
<dbReference type="EMBL" id="CU207211">
    <property type="protein sequence ID" value="CAL61703.1"/>
    <property type="molecule type" value="Genomic_DNA"/>
</dbReference>
<dbReference type="InterPro" id="IPR021104">
    <property type="entry name" value="KfrA_DNA-bd_N"/>
</dbReference>
<dbReference type="Proteomes" id="UP000006697">
    <property type="component" value="Chromosome"/>
</dbReference>
<keyword evidence="4" id="KW-1185">Reference proteome</keyword>
<protein>
    <submittedName>
        <fullName evidence="3">Cointegrate resolution protein T</fullName>
    </submittedName>
</protein>
<accession>A4G5B6</accession>
<dbReference type="AlphaFoldDB" id="A4G5B6"/>
<organism evidence="3 4">
    <name type="scientific">Herminiimonas arsenicoxydans</name>
    <dbReference type="NCBI Taxonomy" id="204773"/>
    <lineage>
        <taxon>Bacteria</taxon>
        <taxon>Pseudomonadati</taxon>
        <taxon>Pseudomonadota</taxon>
        <taxon>Betaproteobacteria</taxon>
        <taxon>Burkholderiales</taxon>
        <taxon>Oxalobacteraceae</taxon>
        <taxon>Herminiimonas</taxon>
    </lineage>
</organism>
<name>A4G5B6_HERAR</name>
<dbReference type="STRING" id="204773.HEAR1538"/>
<evidence type="ECO:0000313" key="3">
    <source>
        <dbReference type="EMBL" id="CAL61703.1"/>
    </source>
</evidence>
<dbReference type="HOGENOM" id="CLU_059382_0_0_4"/>